<proteinExistence type="predicted"/>
<evidence type="ECO:0000313" key="3">
    <source>
        <dbReference type="EMBL" id="KAB0564493.1"/>
    </source>
</evidence>
<feature type="transmembrane region" description="Helical" evidence="2">
    <location>
        <begin position="43"/>
        <end position="60"/>
    </location>
</feature>
<feature type="compositionally biased region" description="Polar residues" evidence="1">
    <location>
        <begin position="69"/>
        <end position="82"/>
    </location>
</feature>
<dbReference type="InterPro" id="IPR037185">
    <property type="entry name" value="EmrE-like"/>
</dbReference>
<comment type="caution">
    <text evidence="3">The sequence shown here is derived from an EMBL/GenBank/DDBJ whole genome shotgun (WGS) entry which is preliminary data.</text>
</comment>
<dbReference type="EMBL" id="VZPE01000024">
    <property type="protein sequence ID" value="KAB0564493.1"/>
    <property type="molecule type" value="Genomic_DNA"/>
</dbReference>
<protein>
    <submittedName>
        <fullName evidence="3">DMT family transporter</fullName>
    </submittedName>
</protein>
<dbReference type="SUPFAM" id="SSF103481">
    <property type="entry name" value="Multidrug resistance efflux transporter EmrE"/>
    <property type="match status" value="1"/>
</dbReference>
<feature type="transmembrane region" description="Helical" evidence="2">
    <location>
        <begin position="16"/>
        <end position="37"/>
    </location>
</feature>
<evidence type="ECO:0000256" key="2">
    <source>
        <dbReference type="SAM" id="Phobius"/>
    </source>
</evidence>
<evidence type="ECO:0000256" key="1">
    <source>
        <dbReference type="SAM" id="MobiDB-lite"/>
    </source>
</evidence>
<keyword evidence="2" id="KW-0472">Membrane</keyword>
<dbReference type="AlphaFoldDB" id="A0A643ETZ6"/>
<keyword evidence="2" id="KW-0812">Transmembrane</keyword>
<sequence>MGIGLSAIAYRMTSPALLAPFGYSGLIWSITVTWLFWGIHPSLNAILGTLIILGSVTLTIKTSRIDPQPNLQKCNKGPTNDDPNPCRPK</sequence>
<gene>
    <name evidence="3" type="ORF">F7Q93_24455</name>
</gene>
<name>A0A643ETZ6_9HYPH</name>
<feature type="region of interest" description="Disordered" evidence="1">
    <location>
        <begin position="69"/>
        <end position="89"/>
    </location>
</feature>
<keyword evidence="2" id="KW-1133">Transmembrane helix</keyword>
<organism evidence="3">
    <name type="scientific">Brucella pituitosa</name>
    <dbReference type="NCBI Taxonomy" id="571256"/>
    <lineage>
        <taxon>Bacteria</taxon>
        <taxon>Pseudomonadati</taxon>
        <taxon>Pseudomonadota</taxon>
        <taxon>Alphaproteobacteria</taxon>
        <taxon>Hyphomicrobiales</taxon>
        <taxon>Brucellaceae</taxon>
        <taxon>Brucella/Ochrobactrum group</taxon>
        <taxon>Brucella</taxon>
    </lineage>
</organism>
<accession>A0A643ETZ6</accession>
<reference evidence="3" key="1">
    <citation type="submission" date="2019-09" db="EMBL/GenBank/DDBJ databases">
        <title>Draft genome sequences of 48 bacterial type strains from the CCUG.</title>
        <authorList>
            <person name="Tunovic T."/>
            <person name="Pineiro-Iglesias B."/>
            <person name="Unosson C."/>
            <person name="Inganas E."/>
            <person name="Ohlen M."/>
            <person name="Cardew S."/>
            <person name="Jensie-Markopoulos S."/>
            <person name="Salva-Serra F."/>
            <person name="Jaen-Luchoro D."/>
            <person name="Karlsson R."/>
            <person name="Svensson-Stadler L."/>
            <person name="Chun J."/>
            <person name="Moore E."/>
        </authorList>
    </citation>
    <scope>NUCLEOTIDE SEQUENCE</scope>
    <source>
        <strain evidence="3">CCUG 50899</strain>
    </source>
</reference>